<sequence>MQFPTAITQAGILRDQERPGFTETYHRVVFAIDHDGLDDMEVAVWVHPTYPEDQLVPVARAILAGRLASMAEAASEGAMTPDEVDALWQRVKPATIEGEPA</sequence>
<proteinExistence type="predicted"/>
<accession>A0A160PNC1</accession>
<name>A0A160PNC1_9HYPH</name>
<protein>
    <submittedName>
        <fullName evidence="1">Uncharacterized protein</fullName>
    </submittedName>
</protein>
<dbReference type="EMBL" id="AP014810">
    <property type="protein sequence ID" value="BAU94021.1"/>
    <property type="molecule type" value="Genomic_DNA"/>
</dbReference>
<keyword evidence="1" id="KW-0614">Plasmid</keyword>
<evidence type="ECO:0000313" key="2">
    <source>
        <dbReference type="Proteomes" id="UP000218288"/>
    </source>
</evidence>
<organism evidence="1 2">
    <name type="scientific">Methylorubrum populi</name>
    <dbReference type="NCBI Taxonomy" id="223967"/>
    <lineage>
        <taxon>Bacteria</taxon>
        <taxon>Pseudomonadati</taxon>
        <taxon>Pseudomonadota</taxon>
        <taxon>Alphaproteobacteria</taxon>
        <taxon>Hyphomicrobiales</taxon>
        <taxon>Methylobacteriaceae</taxon>
        <taxon>Methylorubrum</taxon>
    </lineage>
</organism>
<reference evidence="1 2" key="1">
    <citation type="journal article" date="2016" name="Genome Announc.">
        <title>Complete Genome Sequence of Methylobacterium populi P-1M, Isolated from Pink-Pigmented Household Biofilm.</title>
        <authorList>
            <person name="Morohoshi T."/>
            <person name="Ikeda T."/>
        </authorList>
    </citation>
    <scope>NUCLEOTIDE SEQUENCE [LARGE SCALE GENOMIC DNA]</scope>
    <source>
        <strain evidence="1 2">P-1M</strain>
        <plasmid evidence="2">Plasmid pmppm01 dna</plasmid>
    </source>
</reference>
<dbReference type="OrthoDB" id="514271at2"/>
<dbReference type="Proteomes" id="UP000218288">
    <property type="component" value="Plasmid pMPPM01"/>
</dbReference>
<dbReference type="RefSeq" id="WP_063987524.1">
    <property type="nucleotide sequence ID" value="NZ_AP014810.1"/>
</dbReference>
<dbReference type="AlphaFoldDB" id="A0A160PNC1"/>
<geneLocation type="plasmid" evidence="2">
    <name>pmppm01 dna</name>
</geneLocation>
<evidence type="ECO:0000313" key="1">
    <source>
        <dbReference type="EMBL" id="BAU94021.1"/>
    </source>
</evidence>
<gene>
    <name evidence="1" type="ORF">MPPM_5416</name>
</gene>